<dbReference type="SUPFAM" id="SSF57903">
    <property type="entry name" value="FYVE/PHD zinc finger"/>
    <property type="match status" value="2"/>
</dbReference>
<keyword evidence="3" id="KW-0862">Zinc</keyword>
<feature type="region of interest" description="Disordered" evidence="6">
    <location>
        <begin position="1"/>
        <end position="114"/>
    </location>
</feature>
<evidence type="ECO:0000256" key="6">
    <source>
        <dbReference type="SAM" id="MobiDB-lite"/>
    </source>
</evidence>
<name>A0A914HLL8_GLORO</name>
<accession>A0A914HLL8</accession>
<feature type="compositionally biased region" description="Polar residues" evidence="6">
    <location>
        <begin position="66"/>
        <end position="77"/>
    </location>
</feature>
<dbReference type="GO" id="GO:0006357">
    <property type="term" value="P:regulation of transcription by RNA polymerase II"/>
    <property type="evidence" value="ECO:0007669"/>
    <property type="project" value="TreeGrafter"/>
</dbReference>
<feature type="compositionally biased region" description="Basic and acidic residues" evidence="6">
    <location>
        <begin position="835"/>
        <end position="849"/>
    </location>
</feature>
<feature type="compositionally biased region" description="Acidic residues" evidence="6">
    <location>
        <begin position="38"/>
        <end position="48"/>
    </location>
</feature>
<evidence type="ECO:0000256" key="5">
    <source>
        <dbReference type="SAM" id="Coils"/>
    </source>
</evidence>
<dbReference type="PROSITE" id="PS50016">
    <property type="entry name" value="ZF_PHD_2"/>
    <property type="match status" value="1"/>
</dbReference>
<dbReference type="Gene3D" id="2.30.30.1150">
    <property type="match status" value="1"/>
</dbReference>
<dbReference type="Proteomes" id="UP000887572">
    <property type="component" value="Unplaced"/>
</dbReference>
<feature type="coiled-coil region" evidence="5">
    <location>
        <begin position="610"/>
        <end position="646"/>
    </location>
</feature>
<dbReference type="PANTHER" id="PTHR13793:SF158">
    <property type="entry name" value="PHD-TYPE DOMAIN-CONTAINING PROTEIN"/>
    <property type="match status" value="1"/>
</dbReference>
<feature type="compositionally biased region" description="Basic residues" evidence="6">
    <location>
        <begin position="150"/>
        <end position="162"/>
    </location>
</feature>
<keyword evidence="5" id="KW-0175">Coiled coil</keyword>
<dbReference type="AlphaFoldDB" id="A0A914HLL8"/>
<dbReference type="SMART" id="SM00249">
    <property type="entry name" value="PHD"/>
    <property type="match status" value="3"/>
</dbReference>
<dbReference type="PROSITE" id="PS01359">
    <property type="entry name" value="ZF_PHD_1"/>
    <property type="match status" value="1"/>
</dbReference>
<evidence type="ECO:0000256" key="2">
    <source>
        <dbReference type="ARBA" id="ARBA00022771"/>
    </source>
</evidence>
<dbReference type="InterPro" id="IPR019786">
    <property type="entry name" value="Zinc_finger_PHD-type_CS"/>
</dbReference>
<feature type="compositionally biased region" description="Polar residues" evidence="6">
    <location>
        <begin position="250"/>
        <end position="268"/>
    </location>
</feature>
<dbReference type="InterPro" id="IPR034732">
    <property type="entry name" value="EPHD"/>
</dbReference>
<feature type="region of interest" description="Disordered" evidence="6">
    <location>
        <begin position="238"/>
        <end position="276"/>
    </location>
</feature>
<evidence type="ECO:0000259" key="8">
    <source>
        <dbReference type="PROSITE" id="PS51805"/>
    </source>
</evidence>
<dbReference type="Pfam" id="PF13832">
    <property type="entry name" value="zf-HC5HC2H_2"/>
    <property type="match status" value="1"/>
</dbReference>
<evidence type="ECO:0000256" key="4">
    <source>
        <dbReference type="PROSITE-ProRule" id="PRU00146"/>
    </source>
</evidence>
<dbReference type="WBParaSite" id="Gr19_v10_g2478.t2">
    <property type="protein sequence ID" value="Gr19_v10_g2478.t2"/>
    <property type="gene ID" value="Gr19_v10_g2478"/>
</dbReference>
<dbReference type="PANTHER" id="PTHR13793">
    <property type="entry name" value="PHD FINGER PROTEINS"/>
    <property type="match status" value="1"/>
</dbReference>
<feature type="domain" description="PHD-type" evidence="7">
    <location>
        <begin position="772"/>
        <end position="826"/>
    </location>
</feature>
<dbReference type="InterPro" id="IPR050701">
    <property type="entry name" value="Histone_Mod_Regulator"/>
</dbReference>
<feature type="region of interest" description="Disordered" evidence="6">
    <location>
        <begin position="682"/>
        <end position="751"/>
    </location>
</feature>
<dbReference type="InterPro" id="IPR011011">
    <property type="entry name" value="Znf_FYVE_PHD"/>
</dbReference>
<reference evidence="10" key="1">
    <citation type="submission" date="2022-11" db="UniProtKB">
        <authorList>
            <consortium name="WormBaseParasite"/>
        </authorList>
    </citation>
    <scope>IDENTIFICATION</scope>
</reference>
<dbReference type="PROSITE" id="PS51805">
    <property type="entry name" value="EPHD"/>
    <property type="match status" value="1"/>
</dbReference>
<feature type="region of interest" description="Disordered" evidence="6">
    <location>
        <begin position="826"/>
        <end position="849"/>
    </location>
</feature>
<evidence type="ECO:0000256" key="3">
    <source>
        <dbReference type="ARBA" id="ARBA00022833"/>
    </source>
</evidence>
<dbReference type="GO" id="GO:0008270">
    <property type="term" value="F:zinc ion binding"/>
    <property type="evidence" value="ECO:0007669"/>
    <property type="project" value="UniProtKB-KW"/>
</dbReference>
<keyword evidence="2 4" id="KW-0863">Zinc-finger</keyword>
<keyword evidence="9" id="KW-1185">Reference proteome</keyword>
<feature type="compositionally biased region" description="Low complexity" evidence="6">
    <location>
        <begin position="738"/>
        <end position="749"/>
    </location>
</feature>
<evidence type="ECO:0000313" key="10">
    <source>
        <dbReference type="WBParaSite" id="Gr19_v10_g2478.t2"/>
    </source>
</evidence>
<protein>
    <submittedName>
        <fullName evidence="10">PHD finger protein 14</fullName>
    </submittedName>
</protein>
<feature type="region of interest" description="Disordered" evidence="6">
    <location>
        <begin position="144"/>
        <end position="190"/>
    </location>
</feature>
<dbReference type="InterPro" id="IPR001965">
    <property type="entry name" value="Znf_PHD"/>
</dbReference>
<sequence>MDKERHNFLSGAVAREPGKRQIKPNAAFFDEQQLLPCGEDDDEEDEDVIFPLSNESRCSDDDESGESANDGDSFSQSADERQSDDSGGNSSDDEASDTDNNIDQKRDTRDNVDHNHKIAAVIQLDAEGGASTSNNNTNNLITVQQQQQLLKKRKRGGGKNNKKINGLMGHQNDDGTKQETVADPSTEPADGSSEAQLCAICLNLRPADHCGELIQCDRCALSVHELCYGAVVVEDDGGGGSGEHQQAAATPNNSSKHQQQEEFNNQPKNGHLPPIASASATADTQSVVSSASTEPWFCEPCLFNVADVPHCELCPSRYGAFKKAVSDAGGGWVHVLCAAFTPGVSFADAEALSAVSWRGIDTRAFGRKACAGCCSSGGRTPTHALGARTGITVQCDAGMCKHFYHVTCAQRLGLLIDLESEAHRHHRGGGIFGTSNNNHRQQNGKSGCGAVAVRSTETVHSEVGYLYCKKHAPKDVSVLRMKNAYAKFVESEERRMVRWNRVSLDARQERKRAVQLRDYQQRVRHHETTTAAVTTAPTQKRAKLLHANSRILNAFSEMHELLGFDGEQFAGEFSAVPAAQLPFSLTPTFSKTFVSYMEHRDLVGLPGEDVRLAQLNRELAQRQRQQKEAERKLEELRNVHGDEQRAHADQQLLFEQFRSVLIKLAPNSPLLLSAAEKLPLETNKKMPVKRRRRSSKSPDGAKSPEIMPKTTAPSHPIRQTKSIQPNNTMAKTKTDPVADGNNNAGGDAAQTVSKTATKSVVNAAALPISPLSLQCHKCKKATDAHRLVYCDTCKCHYHIGCLDPPLAKMPAKSKFSRFECSNCACPSETDGAEGEAEKGEGGTHARKEEVSNKAVARLGAAASLASLDGQNGVCHQNEPGPSASIVLPQFVPV</sequence>
<feature type="compositionally biased region" description="Basic residues" evidence="6">
    <location>
        <begin position="686"/>
        <end position="695"/>
    </location>
</feature>
<dbReference type="Gene3D" id="3.30.40.10">
    <property type="entry name" value="Zinc/RING finger domain, C3HC4 (zinc finger)"/>
    <property type="match status" value="2"/>
</dbReference>
<dbReference type="InterPro" id="IPR019787">
    <property type="entry name" value="Znf_PHD-finger"/>
</dbReference>
<evidence type="ECO:0000256" key="1">
    <source>
        <dbReference type="ARBA" id="ARBA00022723"/>
    </source>
</evidence>
<feature type="compositionally biased region" description="Basic and acidic residues" evidence="6">
    <location>
        <begin position="102"/>
        <end position="114"/>
    </location>
</feature>
<organism evidence="9 10">
    <name type="scientific">Globodera rostochiensis</name>
    <name type="common">Golden nematode worm</name>
    <name type="synonym">Heterodera rostochiensis</name>
    <dbReference type="NCBI Taxonomy" id="31243"/>
    <lineage>
        <taxon>Eukaryota</taxon>
        <taxon>Metazoa</taxon>
        <taxon>Ecdysozoa</taxon>
        <taxon>Nematoda</taxon>
        <taxon>Chromadorea</taxon>
        <taxon>Rhabditida</taxon>
        <taxon>Tylenchina</taxon>
        <taxon>Tylenchomorpha</taxon>
        <taxon>Tylenchoidea</taxon>
        <taxon>Heteroderidae</taxon>
        <taxon>Heteroderinae</taxon>
        <taxon>Globodera</taxon>
    </lineage>
</organism>
<feature type="domain" description="PHD-type" evidence="8">
    <location>
        <begin position="308"/>
        <end position="440"/>
    </location>
</feature>
<dbReference type="Pfam" id="PF00628">
    <property type="entry name" value="PHD"/>
    <property type="match status" value="1"/>
</dbReference>
<keyword evidence="1" id="KW-0479">Metal-binding</keyword>
<evidence type="ECO:0000259" key="7">
    <source>
        <dbReference type="PROSITE" id="PS50016"/>
    </source>
</evidence>
<dbReference type="InterPro" id="IPR013083">
    <property type="entry name" value="Znf_RING/FYVE/PHD"/>
</dbReference>
<proteinExistence type="predicted"/>
<evidence type="ECO:0000313" key="9">
    <source>
        <dbReference type="Proteomes" id="UP000887572"/>
    </source>
</evidence>
<feature type="compositionally biased region" description="Polar residues" evidence="6">
    <location>
        <begin position="711"/>
        <end position="731"/>
    </location>
</feature>